<organism evidence="1 2">
    <name type="scientific">Solanum commersonii</name>
    <name type="common">Commerson's wild potato</name>
    <name type="synonym">Commerson's nightshade</name>
    <dbReference type="NCBI Taxonomy" id="4109"/>
    <lineage>
        <taxon>Eukaryota</taxon>
        <taxon>Viridiplantae</taxon>
        <taxon>Streptophyta</taxon>
        <taxon>Embryophyta</taxon>
        <taxon>Tracheophyta</taxon>
        <taxon>Spermatophyta</taxon>
        <taxon>Magnoliopsida</taxon>
        <taxon>eudicotyledons</taxon>
        <taxon>Gunneridae</taxon>
        <taxon>Pentapetalae</taxon>
        <taxon>asterids</taxon>
        <taxon>lamiids</taxon>
        <taxon>Solanales</taxon>
        <taxon>Solanaceae</taxon>
        <taxon>Solanoideae</taxon>
        <taxon>Solaneae</taxon>
        <taxon>Solanum</taxon>
    </lineage>
</organism>
<keyword evidence="2" id="KW-1185">Reference proteome</keyword>
<dbReference type="AlphaFoldDB" id="A0A9J5Z1B6"/>
<dbReference type="Proteomes" id="UP000824120">
    <property type="component" value="Chromosome 5"/>
</dbReference>
<gene>
    <name evidence="1" type="ORF">H5410_027966</name>
</gene>
<sequence>MSLKSSEPVTSLSMEGVNLDTQRFTEVVCIKGPFINTTRPKLLSSKNLSLLSPPSSSRRADKLRKMLFFEELRKRKMAQNIQVLLKKAFTEDH</sequence>
<protein>
    <submittedName>
        <fullName evidence="1">Uncharacterized protein</fullName>
    </submittedName>
</protein>
<proteinExistence type="predicted"/>
<dbReference type="EMBL" id="JACXVP010000005">
    <property type="protein sequence ID" value="KAG5606474.1"/>
    <property type="molecule type" value="Genomic_DNA"/>
</dbReference>
<evidence type="ECO:0000313" key="2">
    <source>
        <dbReference type="Proteomes" id="UP000824120"/>
    </source>
</evidence>
<comment type="caution">
    <text evidence="1">The sequence shown here is derived from an EMBL/GenBank/DDBJ whole genome shotgun (WGS) entry which is preliminary data.</text>
</comment>
<name>A0A9J5Z1B6_SOLCO</name>
<reference evidence="1 2" key="1">
    <citation type="submission" date="2020-09" db="EMBL/GenBank/DDBJ databases">
        <title>De no assembly of potato wild relative species, Solanum commersonii.</title>
        <authorList>
            <person name="Cho K."/>
        </authorList>
    </citation>
    <scope>NUCLEOTIDE SEQUENCE [LARGE SCALE GENOMIC DNA]</scope>
    <source>
        <strain evidence="1">LZ3.2</strain>
        <tissue evidence="1">Leaf</tissue>
    </source>
</reference>
<feature type="non-terminal residue" evidence="1">
    <location>
        <position position="93"/>
    </location>
</feature>
<accession>A0A9J5Z1B6</accession>
<evidence type="ECO:0000313" key="1">
    <source>
        <dbReference type="EMBL" id="KAG5606474.1"/>
    </source>
</evidence>